<keyword evidence="1" id="KW-0472">Membrane</keyword>
<feature type="transmembrane region" description="Helical" evidence="1">
    <location>
        <begin position="157"/>
        <end position="175"/>
    </location>
</feature>
<sequence length="503" mass="57902">MDEIIGEIKKGMSSLYLIVLYLFFLFVYYNTPLTGDDWTWGTEIGLNRFERMFYDYNGRYLSNMIELLVVRVDLLRYLILALFSALLVYIMGKLTNYNNNPIAITLAFILVMAMPIRVFSQTMAWSAGFLNYVPSVMLLLVYLYIIRNIYREEPPEYHKYAWLYVIPLGLATQLIVEHVTLFAAVTSAWVIAYTYWKHKKFYAVHIAYLVSATIGAAVMFTNTAYLKVLSGEDSYRTMENDITAGMGIFERTYYIFSGNMYQFLFTQNVLLNVILGILALVIIMRFKTAAKWIAFGVKPVLVSIITFSMLFLLAFRDILRPNFLGELTNDFEAILYALFFGSIVISVIVFVSDKMYKTRILYYLFGVAFMVAPFVFITPFGPRGVLASYIFMVLVALEMLAFSLKGKEAISMKVAKPLMAVALSTVLIYAYIFGMNGAASRDRLEHLEQEVNAGAQVIEMKELPFSQFHWMPSPKPDMYHTKTFKMFYDVPEDTELKIVPYRE</sequence>
<dbReference type="Proteomes" id="UP000525923">
    <property type="component" value="Unassembled WGS sequence"/>
</dbReference>
<accession>A0A7W8FTY3</accession>
<evidence type="ECO:0000313" key="2">
    <source>
        <dbReference type="EMBL" id="MBB5179272.1"/>
    </source>
</evidence>
<dbReference type="InterPro" id="IPR045691">
    <property type="entry name" value="DUF6056"/>
</dbReference>
<feature type="transmembrane region" description="Helical" evidence="1">
    <location>
        <begin position="12"/>
        <end position="29"/>
    </location>
</feature>
<feature type="transmembrane region" description="Helical" evidence="1">
    <location>
        <begin position="418"/>
        <end position="439"/>
    </location>
</feature>
<evidence type="ECO:0008006" key="4">
    <source>
        <dbReference type="Google" id="ProtNLM"/>
    </source>
</evidence>
<feature type="transmembrane region" description="Helical" evidence="1">
    <location>
        <begin position="260"/>
        <end position="283"/>
    </location>
</feature>
<dbReference type="RefSeq" id="WP_135500901.1">
    <property type="nucleotide sequence ID" value="NZ_JACHHE010000001.1"/>
</dbReference>
<feature type="transmembrane region" description="Helical" evidence="1">
    <location>
        <begin position="125"/>
        <end position="145"/>
    </location>
</feature>
<feature type="transmembrane region" description="Helical" evidence="1">
    <location>
        <begin position="386"/>
        <end position="406"/>
    </location>
</feature>
<feature type="transmembrane region" description="Helical" evidence="1">
    <location>
        <begin position="333"/>
        <end position="351"/>
    </location>
</feature>
<comment type="caution">
    <text evidence="2">The sequence shown here is derived from an EMBL/GenBank/DDBJ whole genome shotgun (WGS) entry which is preliminary data.</text>
</comment>
<feature type="transmembrane region" description="Helical" evidence="1">
    <location>
        <begin position="203"/>
        <end position="226"/>
    </location>
</feature>
<protein>
    <recommendedName>
        <fullName evidence="4">Glycosyltransferase RgtA/B/C/D-like domain-containing protein</fullName>
    </recommendedName>
</protein>
<keyword evidence="1" id="KW-1133">Transmembrane helix</keyword>
<gene>
    <name evidence="2" type="ORF">HNQ44_000694</name>
</gene>
<dbReference type="Pfam" id="PF19528">
    <property type="entry name" value="DUF6056"/>
    <property type="match status" value="1"/>
</dbReference>
<organism evidence="2 3">
    <name type="scientific">Planococcus koreensis</name>
    <dbReference type="NCBI Taxonomy" id="112331"/>
    <lineage>
        <taxon>Bacteria</taxon>
        <taxon>Bacillati</taxon>
        <taxon>Bacillota</taxon>
        <taxon>Bacilli</taxon>
        <taxon>Bacillales</taxon>
        <taxon>Caryophanaceae</taxon>
        <taxon>Planococcus</taxon>
    </lineage>
</organism>
<feature type="transmembrane region" description="Helical" evidence="1">
    <location>
        <begin position="74"/>
        <end position="90"/>
    </location>
</feature>
<feature type="transmembrane region" description="Helical" evidence="1">
    <location>
        <begin position="295"/>
        <end position="313"/>
    </location>
</feature>
<evidence type="ECO:0000256" key="1">
    <source>
        <dbReference type="SAM" id="Phobius"/>
    </source>
</evidence>
<feature type="transmembrane region" description="Helical" evidence="1">
    <location>
        <begin position="360"/>
        <end position="380"/>
    </location>
</feature>
<name>A0A7W8FTY3_9BACL</name>
<keyword evidence="1" id="KW-0812">Transmembrane</keyword>
<feature type="transmembrane region" description="Helical" evidence="1">
    <location>
        <begin position="102"/>
        <end position="119"/>
    </location>
</feature>
<feature type="transmembrane region" description="Helical" evidence="1">
    <location>
        <begin position="181"/>
        <end position="196"/>
    </location>
</feature>
<proteinExistence type="predicted"/>
<keyword evidence="3" id="KW-1185">Reference proteome</keyword>
<dbReference type="OrthoDB" id="1821221at2"/>
<evidence type="ECO:0000313" key="3">
    <source>
        <dbReference type="Proteomes" id="UP000525923"/>
    </source>
</evidence>
<dbReference type="AlphaFoldDB" id="A0A7W8FTY3"/>
<dbReference type="EMBL" id="JACHHE010000001">
    <property type="protein sequence ID" value="MBB5179272.1"/>
    <property type="molecule type" value="Genomic_DNA"/>
</dbReference>
<reference evidence="2 3" key="1">
    <citation type="submission" date="2020-08" db="EMBL/GenBank/DDBJ databases">
        <title>Genomic Encyclopedia of Type Strains, Phase IV (KMG-IV): sequencing the most valuable type-strain genomes for metagenomic binning, comparative biology and taxonomic classification.</title>
        <authorList>
            <person name="Goeker M."/>
        </authorList>
    </citation>
    <scope>NUCLEOTIDE SEQUENCE [LARGE SCALE GENOMIC DNA]</scope>
    <source>
        <strain evidence="2 3">DSM 15895</strain>
    </source>
</reference>